<dbReference type="CDD" id="cd08010">
    <property type="entry name" value="MltG_like"/>
    <property type="match status" value="1"/>
</dbReference>
<comment type="catalytic activity">
    <reaction evidence="7">
        <text>a peptidoglycan chain = a peptidoglycan chain with N-acetyl-1,6-anhydromuramyl-[peptide] at the reducing end + a peptidoglycan chain with N-acetylglucosamine at the non-reducing end.</text>
        <dbReference type="EC" id="4.2.2.29"/>
    </reaction>
</comment>
<evidence type="ECO:0000256" key="2">
    <source>
        <dbReference type="ARBA" id="ARBA00022692"/>
    </source>
</evidence>
<evidence type="ECO:0000313" key="8">
    <source>
        <dbReference type="EMBL" id="MFC3031192.1"/>
    </source>
</evidence>
<organism evidence="8 9">
    <name type="scientific">Pseudoalteromonas fenneropenaei</name>
    <dbReference type="NCBI Taxonomy" id="1737459"/>
    <lineage>
        <taxon>Bacteria</taxon>
        <taxon>Pseudomonadati</taxon>
        <taxon>Pseudomonadota</taxon>
        <taxon>Gammaproteobacteria</taxon>
        <taxon>Alteromonadales</taxon>
        <taxon>Pseudoalteromonadaceae</taxon>
        <taxon>Pseudoalteromonas</taxon>
    </lineage>
</organism>
<keyword evidence="2 7" id="KW-0812">Transmembrane</keyword>
<keyword evidence="3 7" id="KW-1133">Transmembrane helix</keyword>
<keyword evidence="1 7" id="KW-1003">Cell membrane</keyword>
<gene>
    <name evidence="7 8" type="primary">mltG</name>
    <name evidence="8" type="ORF">ACFOEE_01460</name>
</gene>
<dbReference type="EC" id="4.2.2.29" evidence="7"/>
<dbReference type="InterPro" id="IPR003770">
    <property type="entry name" value="MLTG-like"/>
</dbReference>
<comment type="function">
    <text evidence="7">Functions as a peptidoglycan terminase that cleaves nascent peptidoglycan strands endolytically to terminate their elongation.</text>
</comment>
<proteinExistence type="inferred from homology"/>
<keyword evidence="4 7" id="KW-0472">Membrane</keyword>
<evidence type="ECO:0000256" key="6">
    <source>
        <dbReference type="ARBA" id="ARBA00023316"/>
    </source>
</evidence>
<protein>
    <recommendedName>
        <fullName evidence="7">Endolytic murein transglycosylase</fullName>
        <ecNumber evidence="7">4.2.2.29</ecNumber>
    </recommendedName>
    <alternativeName>
        <fullName evidence="7">Peptidoglycan lytic transglycosylase</fullName>
    </alternativeName>
    <alternativeName>
        <fullName evidence="7">Peptidoglycan polymerization terminase</fullName>
    </alternativeName>
</protein>
<keyword evidence="5 7" id="KW-0456">Lyase</keyword>
<name>A0ABV7CF21_9GAMM</name>
<keyword evidence="6 7" id="KW-0961">Cell wall biogenesis/degradation</keyword>
<dbReference type="RefSeq" id="WP_377120189.1">
    <property type="nucleotide sequence ID" value="NZ_JBHRSD010000002.1"/>
</dbReference>
<accession>A0ABV7CF21</accession>
<keyword evidence="7" id="KW-0997">Cell inner membrane</keyword>
<evidence type="ECO:0000313" key="9">
    <source>
        <dbReference type="Proteomes" id="UP001595453"/>
    </source>
</evidence>
<dbReference type="Pfam" id="PF02618">
    <property type="entry name" value="YceG"/>
    <property type="match status" value="1"/>
</dbReference>
<dbReference type="EMBL" id="JBHRSD010000002">
    <property type="protein sequence ID" value="MFC3031192.1"/>
    <property type="molecule type" value="Genomic_DNA"/>
</dbReference>
<evidence type="ECO:0000256" key="1">
    <source>
        <dbReference type="ARBA" id="ARBA00022475"/>
    </source>
</evidence>
<evidence type="ECO:0000256" key="3">
    <source>
        <dbReference type="ARBA" id="ARBA00022989"/>
    </source>
</evidence>
<evidence type="ECO:0000256" key="7">
    <source>
        <dbReference type="HAMAP-Rule" id="MF_02065"/>
    </source>
</evidence>
<reference evidence="9" key="1">
    <citation type="journal article" date="2019" name="Int. J. Syst. Evol. Microbiol.">
        <title>The Global Catalogue of Microorganisms (GCM) 10K type strain sequencing project: providing services to taxonomists for standard genome sequencing and annotation.</title>
        <authorList>
            <consortium name="The Broad Institute Genomics Platform"/>
            <consortium name="The Broad Institute Genome Sequencing Center for Infectious Disease"/>
            <person name="Wu L."/>
            <person name="Ma J."/>
        </authorList>
    </citation>
    <scope>NUCLEOTIDE SEQUENCE [LARGE SCALE GENOMIC DNA]</scope>
    <source>
        <strain evidence="9">KCTC 42730</strain>
    </source>
</reference>
<dbReference type="NCBIfam" id="TIGR00247">
    <property type="entry name" value="endolytic transglycosylase MltG"/>
    <property type="match status" value="1"/>
</dbReference>
<dbReference type="Gene3D" id="3.30.160.60">
    <property type="entry name" value="Classic Zinc Finger"/>
    <property type="match status" value="1"/>
</dbReference>
<dbReference type="PANTHER" id="PTHR30518">
    <property type="entry name" value="ENDOLYTIC MUREIN TRANSGLYCOSYLASE"/>
    <property type="match status" value="1"/>
</dbReference>
<feature type="site" description="Important for catalytic activity" evidence="7">
    <location>
        <position position="212"/>
    </location>
</feature>
<evidence type="ECO:0000256" key="5">
    <source>
        <dbReference type="ARBA" id="ARBA00023239"/>
    </source>
</evidence>
<sequence>MNKIRFFVLLLIGALILAGVAVKNWQNTVTNATLSLGTATLYEVKAGQGAVATCRDWQQRGWVNSCWPFQMLFKLQPELGQLQKGLYELQGETVTTTFRRLARGEQKQFSFTIIEGETLKQVISKLQTTPYLDFDLDDVQLTQLFSASGSGEGWLLPETYHYTAASKASAMVKRAYQNMQNTLNTAWQARHPELPLNSPYEALILASIIEKETAIAAERTLVASVFINRLNKKMRLQTDPTVIYGLGEAYQGDITRAHLNQHTPYNTYKISGLPPTPIAMPSKAAVYAAVQPASSEFLYFVADGNGGHTFSTNLNAHNQAVQEYLKKSKNAG</sequence>
<dbReference type="HAMAP" id="MF_02065">
    <property type="entry name" value="MltG"/>
    <property type="match status" value="1"/>
</dbReference>
<dbReference type="Proteomes" id="UP001595453">
    <property type="component" value="Unassembled WGS sequence"/>
</dbReference>
<comment type="caution">
    <text evidence="8">The sequence shown here is derived from an EMBL/GenBank/DDBJ whole genome shotgun (WGS) entry which is preliminary data.</text>
</comment>
<keyword evidence="9" id="KW-1185">Reference proteome</keyword>
<dbReference type="PANTHER" id="PTHR30518:SF2">
    <property type="entry name" value="ENDOLYTIC MUREIN TRANSGLYCOSYLASE"/>
    <property type="match status" value="1"/>
</dbReference>
<comment type="similarity">
    <text evidence="7">Belongs to the transglycosylase MltG family.</text>
</comment>
<evidence type="ECO:0000256" key="4">
    <source>
        <dbReference type="ARBA" id="ARBA00023136"/>
    </source>
</evidence>